<dbReference type="AlphaFoldDB" id="A0A0K9XC49"/>
<gene>
    <name evidence="1" type="ORF">AC230_26465</name>
</gene>
<dbReference type="STRING" id="1678637.AC230_26465"/>
<dbReference type="PATRIC" id="fig|1678637.3.peg.5651"/>
<dbReference type="OrthoDB" id="4298446at2"/>
<dbReference type="RefSeq" id="WP_049718759.1">
    <property type="nucleotide sequence ID" value="NZ_LFXA01000017.1"/>
</dbReference>
<reference evidence="2" key="1">
    <citation type="submission" date="2015-07" db="EMBL/GenBank/DDBJ databases">
        <title>Draft genome sequence of Streptomyces sp. CMAA 1322, a bacterium isolated from Caatinga biome, from dry forest semiarid of Brazil.</title>
        <authorList>
            <person name="Santos S.N."/>
            <person name="Gacesa R."/>
            <person name="Taketani R.G."/>
            <person name="Long P.F."/>
            <person name="Melo I.S."/>
        </authorList>
    </citation>
    <scope>NUCLEOTIDE SEQUENCE [LARGE SCALE GENOMIC DNA]</scope>
    <source>
        <strain evidence="2">CMAA 1322</strain>
    </source>
</reference>
<accession>A0A0K9XC49</accession>
<organism evidence="1 2">
    <name type="scientific">Streptomyces caatingaensis</name>
    <dbReference type="NCBI Taxonomy" id="1678637"/>
    <lineage>
        <taxon>Bacteria</taxon>
        <taxon>Bacillati</taxon>
        <taxon>Actinomycetota</taxon>
        <taxon>Actinomycetes</taxon>
        <taxon>Kitasatosporales</taxon>
        <taxon>Streptomycetaceae</taxon>
        <taxon>Streptomyces</taxon>
    </lineage>
</organism>
<dbReference type="EMBL" id="LFXA01000017">
    <property type="protein sequence ID" value="KNB50222.1"/>
    <property type="molecule type" value="Genomic_DNA"/>
</dbReference>
<dbReference type="Proteomes" id="UP000037288">
    <property type="component" value="Unassembled WGS sequence"/>
</dbReference>
<evidence type="ECO:0000313" key="2">
    <source>
        <dbReference type="Proteomes" id="UP000037288"/>
    </source>
</evidence>
<comment type="caution">
    <text evidence="1">The sequence shown here is derived from an EMBL/GenBank/DDBJ whole genome shotgun (WGS) entry which is preliminary data.</text>
</comment>
<protein>
    <submittedName>
        <fullName evidence="1">Uncharacterized protein</fullName>
    </submittedName>
</protein>
<name>A0A0K9XC49_9ACTN</name>
<keyword evidence="2" id="KW-1185">Reference proteome</keyword>
<proteinExistence type="predicted"/>
<sequence>MRDSTRRALERSAELTRQNRFVEAVETAEAVFRTADYDEHREIETWLVDHADDYVRAPATERE</sequence>
<evidence type="ECO:0000313" key="1">
    <source>
        <dbReference type="EMBL" id="KNB50222.1"/>
    </source>
</evidence>